<evidence type="ECO:0000313" key="3">
    <source>
        <dbReference type="Proteomes" id="UP001362999"/>
    </source>
</evidence>
<name>A0AAW0E5F4_9AGAR</name>
<reference evidence="2 3" key="1">
    <citation type="journal article" date="2024" name="J Genomics">
        <title>Draft genome sequencing and assembly of Favolaschia claudopus CIRM-BRFM 2984 isolated from oak limbs.</title>
        <authorList>
            <person name="Navarro D."/>
            <person name="Drula E."/>
            <person name="Chaduli D."/>
            <person name="Cazenave R."/>
            <person name="Ahrendt S."/>
            <person name="Wang J."/>
            <person name="Lipzen A."/>
            <person name="Daum C."/>
            <person name="Barry K."/>
            <person name="Grigoriev I.V."/>
            <person name="Favel A."/>
            <person name="Rosso M.N."/>
            <person name="Martin F."/>
        </authorList>
    </citation>
    <scope>NUCLEOTIDE SEQUENCE [LARGE SCALE GENOMIC DNA]</scope>
    <source>
        <strain evidence="2 3">CIRM-BRFM 2984</strain>
    </source>
</reference>
<evidence type="ECO:0000259" key="1">
    <source>
        <dbReference type="PROSITE" id="PS50097"/>
    </source>
</evidence>
<dbReference type="InterPro" id="IPR011333">
    <property type="entry name" value="SKP1/BTB/POZ_sf"/>
</dbReference>
<evidence type="ECO:0000313" key="2">
    <source>
        <dbReference type="EMBL" id="KAK7057955.1"/>
    </source>
</evidence>
<dbReference type="SUPFAM" id="SSF54695">
    <property type="entry name" value="POZ domain"/>
    <property type="match status" value="1"/>
</dbReference>
<dbReference type="EMBL" id="JAWWNJ010000004">
    <property type="protein sequence ID" value="KAK7057955.1"/>
    <property type="molecule type" value="Genomic_DNA"/>
</dbReference>
<proteinExistence type="predicted"/>
<dbReference type="Pfam" id="PF00651">
    <property type="entry name" value="BTB"/>
    <property type="match status" value="1"/>
</dbReference>
<dbReference type="Proteomes" id="UP001362999">
    <property type="component" value="Unassembled WGS sequence"/>
</dbReference>
<accession>A0AAW0E5F4</accession>
<protein>
    <recommendedName>
        <fullName evidence="1">BTB domain-containing protein</fullName>
    </recommendedName>
</protein>
<dbReference type="InterPro" id="IPR000210">
    <property type="entry name" value="BTB/POZ_dom"/>
</dbReference>
<dbReference type="SMART" id="SM00225">
    <property type="entry name" value="BTB"/>
    <property type="match status" value="1"/>
</dbReference>
<dbReference type="AlphaFoldDB" id="A0AAW0E5F4"/>
<sequence>MLYLVCAADSDITISSSDGVLFKVHRKNLEVHSDVFASAEHSTRPPHDEVVHLTETAAVLELLFQYMYRQPQPNLNVVEFPVVAGLAEAAEKYVVYSALEWCKMKMKWVLFYERWHEEKIKFLGGTMSKYEKDIPLLGKCIVELNPFSTYRDELEKRGYKSIIRDMMDIRFMPESESTVEAESA</sequence>
<gene>
    <name evidence="2" type="ORF">R3P38DRAFT_2843831</name>
</gene>
<dbReference type="PROSITE" id="PS50097">
    <property type="entry name" value="BTB"/>
    <property type="match status" value="1"/>
</dbReference>
<comment type="caution">
    <text evidence="2">The sequence shown here is derived from an EMBL/GenBank/DDBJ whole genome shotgun (WGS) entry which is preliminary data.</text>
</comment>
<keyword evidence="3" id="KW-1185">Reference proteome</keyword>
<dbReference type="Gene3D" id="3.30.710.10">
    <property type="entry name" value="Potassium Channel Kv1.1, Chain A"/>
    <property type="match status" value="1"/>
</dbReference>
<organism evidence="2 3">
    <name type="scientific">Favolaschia claudopus</name>
    <dbReference type="NCBI Taxonomy" id="2862362"/>
    <lineage>
        <taxon>Eukaryota</taxon>
        <taxon>Fungi</taxon>
        <taxon>Dikarya</taxon>
        <taxon>Basidiomycota</taxon>
        <taxon>Agaricomycotina</taxon>
        <taxon>Agaricomycetes</taxon>
        <taxon>Agaricomycetidae</taxon>
        <taxon>Agaricales</taxon>
        <taxon>Marasmiineae</taxon>
        <taxon>Mycenaceae</taxon>
        <taxon>Favolaschia</taxon>
    </lineage>
</organism>
<feature type="domain" description="BTB" evidence="1">
    <location>
        <begin position="10"/>
        <end position="68"/>
    </location>
</feature>